<dbReference type="Proteomes" id="UP001595773">
    <property type="component" value="Unassembled WGS sequence"/>
</dbReference>
<feature type="transmembrane region" description="Helical" evidence="1">
    <location>
        <begin position="6"/>
        <end position="27"/>
    </location>
</feature>
<sequence length="208" mass="22464">MMGSALAGFLAVAILVVVTTAGTIWLVKVRPAMERDPDTQFWYCFAGMSILLPAILGTAVVNRWAGAAMVAIAAATWWHVNKMVCRRLMQAKELSASVSADAVLAELSNRHNAVLMRWSHYELDPAAAIDFPSMSDVHVPETSALTKAYAVASKMRQDTADGEFHDYEAAVTSLEISFVIAEDAAHASAETFASEMLANHHDGAVRLV</sequence>
<evidence type="ECO:0000313" key="2">
    <source>
        <dbReference type="EMBL" id="MFC4264114.1"/>
    </source>
</evidence>
<feature type="transmembrane region" description="Helical" evidence="1">
    <location>
        <begin position="39"/>
        <end position="58"/>
    </location>
</feature>
<dbReference type="EMBL" id="JBHSCQ010000002">
    <property type="protein sequence ID" value="MFC4264114.1"/>
    <property type="molecule type" value="Genomic_DNA"/>
</dbReference>
<evidence type="ECO:0000313" key="3">
    <source>
        <dbReference type="Proteomes" id="UP001595773"/>
    </source>
</evidence>
<dbReference type="RefSeq" id="WP_230068564.1">
    <property type="nucleotide sequence ID" value="NZ_BAABLL010000013.1"/>
</dbReference>
<comment type="caution">
    <text evidence="2">The sequence shown here is derived from an EMBL/GenBank/DDBJ whole genome shotgun (WGS) entry which is preliminary data.</text>
</comment>
<keyword evidence="1" id="KW-1133">Transmembrane helix</keyword>
<gene>
    <name evidence="2" type="ORF">ACFOW9_00685</name>
</gene>
<keyword evidence="3" id="KW-1185">Reference proteome</keyword>
<evidence type="ECO:0000256" key="1">
    <source>
        <dbReference type="SAM" id="Phobius"/>
    </source>
</evidence>
<accession>A0ABV8QVG0</accession>
<keyword evidence="1" id="KW-0812">Transmembrane</keyword>
<organism evidence="2 3">
    <name type="scientific">Arthrobacter cryoconiti</name>
    <dbReference type="NCBI Taxonomy" id="748907"/>
    <lineage>
        <taxon>Bacteria</taxon>
        <taxon>Bacillati</taxon>
        <taxon>Actinomycetota</taxon>
        <taxon>Actinomycetes</taxon>
        <taxon>Micrococcales</taxon>
        <taxon>Micrococcaceae</taxon>
        <taxon>Arthrobacter</taxon>
    </lineage>
</organism>
<name>A0ABV8QVG0_9MICC</name>
<protein>
    <submittedName>
        <fullName evidence="2">Uncharacterized protein</fullName>
    </submittedName>
</protein>
<keyword evidence="1" id="KW-0472">Membrane</keyword>
<proteinExistence type="predicted"/>
<feature type="transmembrane region" description="Helical" evidence="1">
    <location>
        <begin position="64"/>
        <end position="80"/>
    </location>
</feature>
<reference evidence="3" key="1">
    <citation type="journal article" date="2019" name="Int. J. Syst. Evol. Microbiol.">
        <title>The Global Catalogue of Microorganisms (GCM) 10K type strain sequencing project: providing services to taxonomists for standard genome sequencing and annotation.</title>
        <authorList>
            <consortium name="The Broad Institute Genomics Platform"/>
            <consortium name="The Broad Institute Genome Sequencing Center for Infectious Disease"/>
            <person name="Wu L."/>
            <person name="Ma J."/>
        </authorList>
    </citation>
    <scope>NUCLEOTIDE SEQUENCE [LARGE SCALE GENOMIC DNA]</scope>
    <source>
        <strain evidence="3">CGMCC 1.10698</strain>
    </source>
</reference>